<accession>A0A1W0WP75</accession>
<name>A0A1W0WP75_HYPEX</name>
<keyword evidence="2" id="KW-1185">Reference proteome</keyword>
<reference evidence="2" key="1">
    <citation type="submission" date="2017-01" db="EMBL/GenBank/DDBJ databases">
        <title>Comparative genomics of anhydrobiosis in the tardigrade Hypsibius dujardini.</title>
        <authorList>
            <person name="Yoshida Y."/>
            <person name="Koutsovoulos G."/>
            <person name="Laetsch D."/>
            <person name="Stevens L."/>
            <person name="Kumar S."/>
            <person name="Horikawa D."/>
            <person name="Ishino K."/>
            <person name="Komine S."/>
            <person name="Tomita M."/>
            <person name="Blaxter M."/>
            <person name="Arakawa K."/>
        </authorList>
    </citation>
    <scope>NUCLEOTIDE SEQUENCE [LARGE SCALE GENOMIC DNA]</scope>
    <source>
        <strain evidence="2">Z151</strain>
    </source>
</reference>
<evidence type="ECO:0000313" key="1">
    <source>
        <dbReference type="EMBL" id="OQV17010.1"/>
    </source>
</evidence>
<dbReference type="EMBL" id="MTYJ01000067">
    <property type="protein sequence ID" value="OQV17010.1"/>
    <property type="molecule type" value="Genomic_DNA"/>
</dbReference>
<organism evidence="1 2">
    <name type="scientific">Hypsibius exemplaris</name>
    <name type="common">Freshwater tardigrade</name>
    <dbReference type="NCBI Taxonomy" id="2072580"/>
    <lineage>
        <taxon>Eukaryota</taxon>
        <taxon>Metazoa</taxon>
        <taxon>Ecdysozoa</taxon>
        <taxon>Tardigrada</taxon>
        <taxon>Eutardigrada</taxon>
        <taxon>Parachela</taxon>
        <taxon>Hypsibioidea</taxon>
        <taxon>Hypsibiidae</taxon>
        <taxon>Hypsibius</taxon>
    </lineage>
</organism>
<comment type="caution">
    <text evidence="1">The sequence shown here is derived from an EMBL/GenBank/DDBJ whole genome shotgun (WGS) entry which is preliminary data.</text>
</comment>
<dbReference type="AlphaFoldDB" id="A0A1W0WP75"/>
<protein>
    <submittedName>
        <fullName evidence="1">Uncharacterized protein</fullName>
    </submittedName>
</protein>
<proteinExistence type="predicted"/>
<dbReference type="Proteomes" id="UP000192578">
    <property type="component" value="Unassembled WGS sequence"/>
</dbReference>
<evidence type="ECO:0000313" key="2">
    <source>
        <dbReference type="Proteomes" id="UP000192578"/>
    </source>
</evidence>
<gene>
    <name evidence="1" type="ORF">BV898_08875</name>
</gene>
<sequence length="262" mass="30124">MLQEQIKLSAKYYTLCYCGEQEYHVGRGKDDNGALNRPLGSSTDTPSQLKVRDVIHRQIGATTADLATEVLKVIISDACNREDPVAVNIPSSVRKSFKKMCGHDSTSRWNFIVARDLQGFQPLPDDYKPFYRLLAHCRGNEYMFWTTEAWRENRDFCGKRLPALKKYEVINVMVRIGKSANFIVLDGHARPARDMLTDIIEHACVYEESVQEIVERMCPGKPSVWLFHFSLEPIVEVIYRGDFFGVLRSWNKVPLTERGWVD</sequence>